<dbReference type="Pfam" id="PF09553">
    <property type="entry name" value="RE_Eco47II"/>
    <property type="match status" value="1"/>
</dbReference>
<dbReference type="OrthoDB" id="9806692at2"/>
<name>L2F5K1_9GAMM</name>
<sequence>MSKYNLDFISDDDLYNHVRNTVFKYRFSIDFKKFNKNLIDPIKLTFDSAVYHGGFDDVILTTIIESEIQRQMDKSNTNHIGYFHQNIFNFIGKSDGWVVSKKGFDIENHQRQIYVEMKNKHNTMNSSSSAKTYMRMQHKILQEPKAICMLVEVIAKNSQNVAWQCSLDKQSVKHDQIRRVSIDKFYEIVTGDSLAFKKLCQILPKVLLDVLNNEQLSLIDNQVFNDINKQKINHLLTGLYVLAFKKYQGFDDFSLELS</sequence>
<dbReference type="REBASE" id="62238">
    <property type="entry name" value="Mma225ORF6381P"/>
</dbReference>
<keyword evidence="1" id="KW-0255">Endonuclease</keyword>
<evidence type="ECO:0000313" key="1">
    <source>
        <dbReference type="EMBL" id="ELA08165.1"/>
    </source>
</evidence>
<organism evidence="1 2">
    <name type="scientific">Moraxella macacae 0408225</name>
    <dbReference type="NCBI Taxonomy" id="1230338"/>
    <lineage>
        <taxon>Bacteria</taxon>
        <taxon>Pseudomonadati</taxon>
        <taxon>Pseudomonadota</taxon>
        <taxon>Gammaproteobacteria</taxon>
        <taxon>Moraxellales</taxon>
        <taxon>Moraxellaceae</taxon>
        <taxon>Moraxella</taxon>
    </lineage>
</organism>
<evidence type="ECO:0000313" key="2">
    <source>
        <dbReference type="Proteomes" id="UP000023795"/>
    </source>
</evidence>
<dbReference type="GO" id="GO:0009307">
    <property type="term" value="P:DNA restriction-modification system"/>
    <property type="evidence" value="ECO:0007669"/>
    <property type="project" value="InterPro"/>
</dbReference>
<accession>L2F5K1</accession>
<reference evidence="1 2" key="1">
    <citation type="journal article" date="2013" name="Genome Announc.">
        <title>Genome Sequence of Moraxella macacae 0408225, a Novel Bacterial Species Isolated from a Cynomolgus Macaque with Epistaxis.</title>
        <authorList>
            <person name="Ladner J.T."/>
            <person name="Whitehouse C.A."/>
            <person name="Koroleva G.I."/>
            <person name="Palacios G.F."/>
        </authorList>
    </citation>
    <scope>NUCLEOTIDE SEQUENCE [LARGE SCALE GENOMIC DNA]</scope>
    <source>
        <strain evidence="1 2">0408225</strain>
    </source>
</reference>
<protein>
    <submittedName>
        <fullName evidence="1">Eco47II restriction endonuclease</fullName>
    </submittedName>
</protein>
<dbReference type="GO" id="GO:0003677">
    <property type="term" value="F:DNA binding"/>
    <property type="evidence" value="ECO:0007669"/>
    <property type="project" value="InterPro"/>
</dbReference>
<gene>
    <name evidence="1" type="ORF">MOMA_06376</name>
</gene>
<dbReference type="InterPro" id="IPR019057">
    <property type="entry name" value="Restrct_endonuc_II_Eco47II"/>
</dbReference>
<dbReference type="GO" id="GO:0009036">
    <property type="term" value="F:type II site-specific deoxyribonuclease activity"/>
    <property type="evidence" value="ECO:0007669"/>
    <property type="project" value="InterPro"/>
</dbReference>
<dbReference type="Proteomes" id="UP000023795">
    <property type="component" value="Unassembled WGS sequence"/>
</dbReference>
<dbReference type="PATRIC" id="fig|1230338.3.peg.1360"/>
<dbReference type="AlphaFoldDB" id="L2F5K1"/>
<dbReference type="RefSeq" id="WP_009501687.1">
    <property type="nucleotide sequence ID" value="NZ_ANIN01000002.1"/>
</dbReference>
<keyword evidence="2" id="KW-1185">Reference proteome</keyword>
<proteinExistence type="predicted"/>
<comment type="caution">
    <text evidence="1">The sequence shown here is derived from an EMBL/GenBank/DDBJ whole genome shotgun (WGS) entry which is preliminary data.</text>
</comment>
<keyword evidence="1" id="KW-0540">Nuclease</keyword>
<dbReference type="EMBL" id="ANIN01000002">
    <property type="protein sequence ID" value="ELA08165.1"/>
    <property type="molecule type" value="Genomic_DNA"/>
</dbReference>
<dbReference type="STRING" id="1230338.MOMA_06376"/>
<keyword evidence="1" id="KW-0378">Hydrolase</keyword>
<dbReference type="eggNOG" id="ENOG502Z7MS">
    <property type="taxonomic scope" value="Bacteria"/>
</dbReference>